<dbReference type="RefSeq" id="WP_344686137.1">
    <property type="nucleotide sequence ID" value="NZ_BAAAUX010000040.1"/>
</dbReference>
<protein>
    <submittedName>
        <fullName evidence="1">Uncharacterized protein</fullName>
    </submittedName>
</protein>
<keyword evidence="2" id="KW-1185">Reference proteome</keyword>
<reference evidence="1 2" key="1">
    <citation type="journal article" date="2019" name="Int. J. Syst. Evol. Microbiol.">
        <title>The Global Catalogue of Microorganisms (GCM) 10K type strain sequencing project: providing services to taxonomists for standard genome sequencing and annotation.</title>
        <authorList>
            <consortium name="The Broad Institute Genomics Platform"/>
            <consortium name="The Broad Institute Genome Sequencing Center for Infectious Disease"/>
            <person name="Wu L."/>
            <person name="Ma J."/>
        </authorList>
    </citation>
    <scope>NUCLEOTIDE SEQUENCE [LARGE SCALE GENOMIC DNA]</scope>
    <source>
        <strain evidence="1 2">JCM 9383</strain>
    </source>
</reference>
<dbReference type="EMBL" id="BAAAUX010000040">
    <property type="protein sequence ID" value="GAA2820094.1"/>
    <property type="molecule type" value="Genomic_DNA"/>
</dbReference>
<comment type="caution">
    <text evidence="1">The sequence shown here is derived from an EMBL/GenBank/DDBJ whole genome shotgun (WGS) entry which is preliminary data.</text>
</comment>
<sequence>MTETRQNLVVHLAGAAQPLNIALDRAEAEALVEQLADLLKKGASRLLTTADGGRFAINFAHVATAHVESGRGDSNAYGAPSRATGFGG</sequence>
<name>A0ABN3VMN6_9PSEU</name>
<evidence type="ECO:0000313" key="2">
    <source>
        <dbReference type="Proteomes" id="UP001500979"/>
    </source>
</evidence>
<accession>A0ABN3VMN6</accession>
<dbReference type="Proteomes" id="UP001500979">
    <property type="component" value="Unassembled WGS sequence"/>
</dbReference>
<proteinExistence type="predicted"/>
<gene>
    <name evidence="1" type="ORF">GCM10010470_64260</name>
</gene>
<organism evidence="1 2">
    <name type="scientific">Saccharopolyspora taberi</name>
    <dbReference type="NCBI Taxonomy" id="60895"/>
    <lineage>
        <taxon>Bacteria</taxon>
        <taxon>Bacillati</taxon>
        <taxon>Actinomycetota</taxon>
        <taxon>Actinomycetes</taxon>
        <taxon>Pseudonocardiales</taxon>
        <taxon>Pseudonocardiaceae</taxon>
        <taxon>Saccharopolyspora</taxon>
    </lineage>
</organism>
<evidence type="ECO:0000313" key="1">
    <source>
        <dbReference type="EMBL" id="GAA2820094.1"/>
    </source>
</evidence>